<proteinExistence type="predicted"/>
<reference evidence="3 4" key="1">
    <citation type="submission" date="2018-05" db="EMBL/GenBank/DDBJ databases">
        <title>Isolation and characterization of genus Methanoculleus species and their viruses from deep sea marine sediment offshore southwestern Taiwan.</title>
        <authorList>
            <person name="Wei W.-H."/>
            <person name="Chen W.-C."/>
            <person name="Lai M.-C."/>
            <person name="Chen S.-C."/>
        </authorList>
    </citation>
    <scope>NUCLEOTIDE SEQUENCE [LARGE SCALE GENOMIC DNA]</scope>
    <source>
        <strain evidence="3 4">CWC-02</strain>
    </source>
</reference>
<gene>
    <name evidence="3" type="ORF">DIC75_10110</name>
</gene>
<dbReference type="InterPro" id="IPR025517">
    <property type="entry name" value="DUF4405"/>
</dbReference>
<dbReference type="AlphaFoldDB" id="A0ABD4TFC5"/>
<keyword evidence="1" id="KW-1133">Transmembrane helix</keyword>
<protein>
    <recommendedName>
        <fullName evidence="2">Flavinylation-associated cytochrome domain-containing protein</fullName>
    </recommendedName>
</protein>
<keyword evidence="1" id="KW-0812">Transmembrane</keyword>
<sequence>MRRVYILKMTGMTMKQITINALVDIGCLITFIPSVISGLVLYLVLPSGGGAGSGWELFLDIPRSQWVVMHDNSSLVFAALIIVHLLLHWKFFRHIDRYLTRNKTSNAQPPGDQ</sequence>
<feature type="transmembrane region" description="Helical" evidence="1">
    <location>
        <begin position="74"/>
        <end position="92"/>
    </location>
</feature>
<dbReference type="Pfam" id="PF14358">
    <property type="entry name" value="DUF4405"/>
    <property type="match status" value="1"/>
</dbReference>
<evidence type="ECO:0000313" key="4">
    <source>
        <dbReference type="Proteomes" id="UP001523230"/>
    </source>
</evidence>
<evidence type="ECO:0000259" key="2">
    <source>
        <dbReference type="Pfam" id="PF14358"/>
    </source>
</evidence>
<organism evidence="3 4">
    <name type="scientific">Methanoculleus oceani</name>
    <dbReference type="NCBI Taxonomy" id="2184756"/>
    <lineage>
        <taxon>Archaea</taxon>
        <taxon>Methanobacteriati</taxon>
        <taxon>Methanobacteriota</taxon>
        <taxon>Stenosarchaea group</taxon>
        <taxon>Methanomicrobia</taxon>
        <taxon>Methanomicrobiales</taxon>
        <taxon>Methanomicrobiaceae</taxon>
        <taxon>Methanoculleus</taxon>
    </lineage>
</organism>
<accession>A0ABD4TFC5</accession>
<feature type="transmembrane region" description="Helical" evidence="1">
    <location>
        <begin position="21"/>
        <end position="45"/>
    </location>
</feature>
<keyword evidence="4" id="KW-1185">Reference proteome</keyword>
<comment type="caution">
    <text evidence="3">The sequence shown here is derived from an EMBL/GenBank/DDBJ whole genome shotgun (WGS) entry which is preliminary data.</text>
</comment>
<dbReference type="Proteomes" id="UP001523230">
    <property type="component" value="Unassembled WGS sequence"/>
</dbReference>
<keyword evidence="1" id="KW-0472">Membrane</keyword>
<feature type="domain" description="Flavinylation-associated cytochrome" evidence="2">
    <location>
        <begin position="22"/>
        <end position="89"/>
    </location>
</feature>
<name>A0ABD4TFC5_9EURY</name>
<dbReference type="EMBL" id="QFDM01000003">
    <property type="protein sequence ID" value="MCM2466651.1"/>
    <property type="molecule type" value="Genomic_DNA"/>
</dbReference>
<evidence type="ECO:0000256" key="1">
    <source>
        <dbReference type="SAM" id="Phobius"/>
    </source>
</evidence>
<evidence type="ECO:0000313" key="3">
    <source>
        <dbReference type="EMBL" id="MCM2466651.1"/>
    </source>
</evidence>